<feature type="signal peptide" evidence="1">
    <location>
        <begin position="1"/>
        <end position="27"/>
    </location>
</feature>
<comment type="caution">
    <text evidence="2">The sequence shown here is derived from an EMBL/GenBank/DDBJ whole genome shotgun (WGS) entry which is preliminary data.</text>
</comment>
<dbReference type="EMBL" id="BAAAKV010000011">
    <property type="protein sequence ID" value="GAA1160708.1"/>
    <property type="molecule type" value="Genomic_DNA"/>
</dbReference>
<protein>
    <submittedName>
        <fullName evidence="2">Uncharacterized protein</fullName>
    </submittedName>
</protein>
<feature type="chain" id="PRO_5045787880" evidence="1">
    <location>
        <begin position="28"/>
        <end position="101"/>
    </location>
</feature>
<name>A0ABN1URF8_9ACTN</name>
<evidence type="ECO:0000256" key="1">
    <source>
        <dbReference type="SAM" id="SignalP"/>
    </source>
</evidence>
<reference evidence="2 3" key="1">
    <citation type="journal article" date="2019" name="Int. J. Syst. Evol. Microbiol.">
        <title>The Global Catalogue of Microorganisms (GCM) 10K type strain sequencing project: providing services to taxonomists for standard genome sequencing and annotation.</title>
        <authorList>
            <consortium name="The Broad Institute Genomics Platform"/>
            <consortium name="The Broad Institute Genome Sequencing Center for Infectious Disease"/>
            <person name="Wu L."/>
            <person name="Ma J."/>
        </authorList>
    </citation>
    <scope>NUCLEOTIDE SEQUENCE [LARGE SCALE GENOMIC DNA]</scope>
    <source>
        <strain evidence="2 3">JCM 12696</strain>
    </source>
</reference>
<evidence type="ECO:0000313" key="3">
    <source>
        <dbReference type="Proteomes" id="UP001501371"/>
    </source>
</evidence>
<keyword evidence="3" id="KW-1185">Reference proteome</keyword>
<gene>
    <name evidence="2" type="ORF">GCM10009654_16310</name>
</gene>
<proteinExistence type="predicted"/>
<sequence>MTRSRVSFAASLVGLLLVVPGAAGSVAAPQPADVSAKKSWYAEVSCATHKITNNKSGAYVRATGRAKTEPLAIKNAKKNANADVPKGYKLGHCDVKKTWRR</sequence>
<organism evidence="2 3">
    <name type="scientific">Streptomyces hebeiensis</name>
    <dbReference type="NCBI Taxonomy" id="229486"/>
    <lineage>
        <taxon>Bacteria</taxon>
        <taxon>Bacillati</taxon>
        <taxon>Actinomycetota</taxon>
        <taxon>Actinomycetes</taxon>
        <taxon>Kitasatosporales</taxon>
        <taxon>Streptomycetaceae</taxon>
        <taxon>Streptomyces</taxon>
    </lineage>
</organism>
<accession>A0ABN1URF8</accession>
<evidence type="ECO:0000313" key="2">
    <source>
        <dbReference type="EMBL" id="GAA1160708.1"/>
    </source>
</evidence>
<keyword evidence="1" id="KW-0732">Signal</keyword>
<dbReference type="Proteomes" id="UP001501371">
    <property type="component" value="Unassembled WGS sequence"/>
</dbReference>